<protein>
    <recommendedName>
        <fullName evidence="3">Basal-body rod modification protein FlgD</fullName>
    </recommendedName>
</protein>
<evidence type="ECO:0000256" key="1">
    <source>
        <dbReference type="ARBA" id="ARBA00010577"/>
    </source>
</evidence>
<evidence type="ECO:0000256" key="4">
    <source>
        <dbReference type="SAM" id="MobiDB-lite"/>
    </source>
</evidence>
<keyword evidence="6" id="KW-1185">Reference proteome</keyword>
<dbReference type="InterPro" id="IPR005648">
    <property type="entry name" value="FlgD"/>
</dbReference>
<reference evidence="5" key="1">
    <citation type="submission" date="2020-08" db="EMBL/GenBank/DDBJ databases">
        <title>Genome public.</title>
        <authorList>
            <person name="Liu C."/>
            <person name="Sun Q."/>
        </authorList>
    </citation>
    <scope>NUCLEOTIDE SEQUENCE</scope>
    <source>
        <strain evidence="5">NSJ-42</strain>
    </source>
</reference>
<sequence>MSDISTISGQSRAGGNYTVGGKTDRGTSIVEAGGSVDKNAFLQILVAELSNLDPTADADSTQYISQLAQFSTMEQMSNLNTTMSNSAAYNLVGKGVTVNVLDNKGIPYTGIVRGVSGNNGTSYTVSIEVYEDNQTKYIDVPMSSIQTVLDVGDSSLSALNNMNTNIAMMTASSYIGKYVELTESKENGNNEKVTGQVMSVSRENGAINIKVKLLDGEIKTYDYSLVEKVQDTPI</sequence>
<dbReference type="Pfam" id="PF03963">
    <property type="entry name" value="FlgD"/>
    <property type="match status" value="1"/>
</dbReference>
<organism evidence="5 6">
    <name type="scientific">Clostridium lentum</name>
    <dbReference type="NCBI Taxonomy" id="2763037"/>
    <lineage>
        <taxon>Bacteria</taxon>
        <taxon>Bacillati</taxon>
        <taxon>Bacillota</taxon>
        <taxon>Clostridia</taxon>
        <taxon>Eubacteriales</taxon>
        <taxon>Clostridiaceae</taxon>
        <taxon>Clostridium</taxon>
    </lineage>
</organism>
<evidence type="ECO:0000256" key="2">
    <source>
        <dbReference type="ARBA" id="ARBA00022795"/>
    </source>
</evidence>
<dbReference type="EMBL" id="JACOOQ010000019">
    <property type="protein sequence ID" value="MBC5640900.1"/>
    <property type="molecule type" value="Genomic_DNA"/>
</dbReference>
<evidence type="ECO:0000313" key="5">
    <source>
        <dbReference type="EMBL" id="MBC5640900.1"/>
    </source>
</evidence>
<dbReference type="AlphaFoldDB" id="A0A8I0DP84"/>
<name>A0A8I0DP84_9CLOT</name>
<comment type="caution">
    <text evidence="5">The sequence shown here is derived from an EMBL/GenBank/DDBJ whole genome shotgun (WGS) entry which is preliminary data.</text>
</comment>
<feature type="region of interest" description="Disordered" evidence="4">
    <location>
        <begin position="1"/>
        <end position="21"/>
    </location>
</feature>
<feature type="compositionally biased region" description="Polar residues" evidence="4">
    <location>
        <begin position="1"/>
        <end position="13"/>
    </location>
</feature>
<keyword evidence="5" id="KW-0966">Cell projection</keyword>
<accession>A0A8I0DP84</accession>
<gene>
    <name evidence="5" type="ORF">H8R92_10785</name>
</gene>
<evidence type="ECO:0000256" key="3">
    <source>
        <dbReference type="RuleBase" id="RU362076"/>
    </source>
</evidence>
<keyword evidence="5" id="KW-0969">Cilium</keyword>
<dbReference type="GO" id="GO:0044781">
    <property type="term" value="P:bacterial-type flagellum organization"/>
    <property type="evidence" value="ECO:0007669"/>
    <property type="project" value="UniProtKB-UniRule"/>
</dbReference>
<keyword evidence="5" id="KW-0282">Flagellum</keyword>
<comment type="function">
    <text evidence="3">Required for flagellar hook formation. May act as a scaffolding protein.</text>
</comment>
<dbReference type="RefSeq" id="WP_186835452.1">
    <property type="nucleotide sequence ID" value="NZ_JACOOQ010000019.1"/>
</dbReference>
<dbReference type="Proteomes" id="UP000662088">
    <property type="component" value="Unassembled WGS sequence"/>
</dbReference>
<proteinExistence type="inferred from homology"/>
<evidence type="ECO:0000313" key="6">
    <source>
        <dbReference type="Proteomes" id="UP000662088"/>
    </source>
</evidence>
<comment type="similarity">
    <text evidence="1 3">Belongs to the FlgD family.</text>
</comment>
<keyword evidence="2 3" id="KW-1005">Bacterial flagellum biogenesis</keyword>